<organism evidence="1">
    <name type="scientific">gut metagenome</name>
    <dbReference type="NCBI Taxonomy" id="749906"/>
    <lineage>
        <taxon>unclassified sequences</taxon>
        <taxon>metagenomes</taxon>
        <taxon>organismal metagenomes</taxon>
    </lineage>
</organism>
<reference evidence="1" key="1">
    <citation type="journal article" date="2012" name="PLoS ONE">
        <title>Gene sets for utilization of primary and secondary nutrition supplies in the distal gut of endangered iberian lynx.</title>
        <authorList>
            <person name="Alcaide M."/>
            <person name="Messina E."/>
            <person name="Richter M."/>
            <person name="Bargiela R."/>
            <person name="Peplies J."/>
            <person name="Huws S.A."/>
            <person name="Newbold C.J."/>
            <person name="Golyshin P.N."/>
            <person name="Simon M.A."/>
            <person name="Lopez G."/>
            <person name="Yakimov M.M."/>
            <person name="Ferrer M."/>
        </authorList>
    </citation>
    <scope>NUCLEOTIDE SEQUENCE</scope>
</reference>
<evidence type="ECO:0000313" key="1">
    <source>
        <dbReference type="EMBL" id="EJW91390.1"/>
    </source>
</evidence>
<gene>
    <name evidence="1" type="ORF">EVA_20504</name>
</gene>
<comment type="caution">
    <text evidence="1">The sequence shown here is derived from an EMBL/GenBank/DDBJ whole genome shotgun (WGS) entry which is preliminary data.</text>
</comment>
<dbReference type="AlphaFoldDB" id="J9BUY1"/>
<accession>J9BUY1</accession>
<dbReference type="EMBL" id="AMCI01008214">
    <property type="protein sequence ID" value="EJW91390.1"/>
    <property type="molecule type" value="Genomic_DNA"/>
</dbReference>
<proteinExistence type="predicted"/>
<sequence>MFISNRGLCSLKFSSWLPLVHVGYFEYGEPFRYSLL</sequence>
<protein>
    <submittedName>
        <fullName evidence="1">Uncharacterized protein</fullName>
    </submittedName>
</protein>
<name>J9BUY1_9ZZZZ</name>